<dbReference type="STRING" id="195883.A0A482XSX2"/>
<organism evidence="2 3">
    <name type="scientific">Laodelphax striatellus</name>
    <name type="common">Small brown planthopper</name>
    <name type="synonym">Delphax striatella</name>
    <dbReference type="NCBI Taxonomy" id="195883"/>
    <lineage>
        <taxon>Eukaryota</taxon>
        <taxon>Metazoa</taxon>
        <taxon>Ecdysozoa</taxon>
        <taxon>Arthropoda</taxon>
        <taxon>Hexapoda</taxon>
        <taxon>Insecta</taxon>
        <taxon>Pterygota</taxon>
        <taxon>Neoptera</taxon>
        <taxon>Paraneoptera</taxon>
        <taxon>Hemiptera</taxon>
        <taxon>Auchenorrhyncha</taxon>
        <taxon>Fulgoroidea</taxon>
        <taxon>Delphacidae</taxon>
        <taxon>Criomorphinae</taxon>
        <taxon>Laodelphax</taxon>
    </lineage>
</organism>
<name>A0A482XSX2_LAOST</name>
<proteinExistence type="predicted"/>
<protein>
    <recommendedName>
        <fullName evidence="4">Guanylate cyclase domain-containing protein</fullName>
    </recommendedName>
</protein>
<dbReference type="OrthoDB" id="1890790at2759"/>
<feature type="compositionally biased region" description="Low complexity" evidence="1">
    <location>
        <begin position="69"/>
        <end position="81"/>
    </location>
</feature>
<sequence>MKKALDEVGGFKMEHRGFVDIKGKGVLDTYWLTCKEGPFAKSAHQESDAYYASADPEPVFMRQLRETTAANQHQLQQQQAARNSWHYGRR</sequence>
<dbReference type="InParanoid" id="A0A482XSX2"/>
<keyword evidence="3" id="KW-1185">Reference proteome</keyword>
<evidence type="ECO:0000313" key="2">
    <source>
        <dbReference type="EMBL" id="RZF48590.1"/>
    </source>
</evidence>
<feature type="region of interest" description="Disordered" evidence="1">
    <location>
        <begin position="69"/>
        <end position="90"/>
    </location>
</feature>
<reference evidence="2 3" key="1">
    <citation type="journal article" date="2017" name="Gigascience">
        <title>Genome sequence of the small brown planthopper, Laodelphax striatellus.</title>
        <authorList>
            <person name="Zhu J."/>
            <person name="Jiang F."/>
            <person name="Wang X."/>
            <person name="Yang P."/>
            <person name="Bao Y."/>
            <person name="Zhao W."/>
            <person name="Wang W."/>
            <person name="Lu H."/>
            <person name="Wang Q."/>
            <person name="Cui N."/>
            <person name="Li J."/>
            <person name="Chen X."/>
            <person name="Luo L."/>
            <person name="Yu J."/>
            <person name="Kang L."/>
            <person name="Cui F."/>
        </authorList>
    </citation>
    <scope>NUCLEOTIDE SEQUENCE [LARGE SCALE GENOMIC DNA]</scope>
    <source>
        <strain evidence="2">Lst14</strain>
    </source>
</reference>
<accession>A0A482XSX2</accession>
<evidence type="ECO:0000313" key="3">
    <source>
        <dbReference type="Proteomes" id="UP000291343"/>
    </source>
</evidence>
<dbReference type="AlphaFoldDB" id="A0A482XSX2"/>
<dbReference type="Proteomes" id="UP000291343">
    <property type="component" value="Unassembled WGS sequence"/>
</dbReference>
<evidence type="ECO:0008006" key="4">
    <source>
        <dbReference type="Google" id="ProtNLM"/>
    </source>
</evidence>
<gene>
    <name evidence="2" type="ORF">LSTR_LSTR012551</name>
</gene>
<evidence type="ECO:0000256" key="1">
    <source>
        <dbReference type="SAM" id="MobiDB-lite"/>
    </source>
</evidence>
<comment type="caution">
    <text evidence="2">The sequence shown here is derived from an EMBL/GenBank/DDBJ whole genome shotgun (WGS) entry which is preliminary data.</text>
</comment>
<dbReference type="EMBL" id="QKKF02001732">
    <property type="protein sequence ID" value="RZF48590.1"/>
    <property type="molecule type" value="Genomic_DNA"/>
</dbReference>